<comment type="cofactor">
    <cofactor evidence="14">
        <name>[2Fe-2S] cluster</name>
        <dbReference type="ChEBI" id="CHEBI:190135"/>
    </cofactor>
</comment>
<organism evidence="17 18">
    <name type="scientific">Metallosphaera prunae</name>
    <dbReference type="NCBI Taxonomy" id="47304"/>
    <lineage>
        <taxon>Archaea</taxon>
        <taxon>Thermoproteota</taxon>
        <taxon>Thermoprotei</taxon>
        <taxon>Sulfolobales</taxon>
        <taxon>Sulfolobaceae</taxon>
        <taxon>Metallosphaera</taxon>
    </lineage>
</organism>
<dbReference type="PANTHER" id="PTHR11921">
    <property type="entry name" value="SUCCINATE DEHYDROGENASE IRON-SULFUR PROTEIN"/>
    <property type="match status" value="1"/>
</dbReference>
<evidence type="ECO:0000259" key="16">
    <source>
        <dbReference type="PROSITE" id="PS51379"/>
    </source>
</evidence>
<dbReference type="FunFam" id="1.10.1060.10:FF:000003">
    <property type="entry name" value="Succinate dehydrogenase iron-sulfur subunit"/>
    <property type="match status" value="1"/>
</dbReference>
<keyword evidence="9" id="KW-0479">Metal-binding</keyword>
<dbReference type="PROSITE" id="PS51379">
    <property type="entry name" value="4FE4S_FER_2"/>
    <property type="match status" value="1"/>
</dbReference>
<name>A0A4D8S2V9_METPR</name>
<accession>A0A4D8S2V9</accession>
<dbReference type="SUPFAM" id="SSF54292">
    <property type="entry name" value="2Fe-2S ferredoxin-like"/>
    <property type="match status" value="1"/>
</dbReference>
<evidence type="ECO:0000256" key="6">
    <source>
        <dbReference type="ARBA" id="ARBA00022485"/>
    </source>
</evidence>
<feature type="domain" description="4Fe-4S ferredoxin-type" evidence="16">
    <location>
        <begin position="134"/>
        <end position="163"/>
    </location>
</feature>
<evidence type="ECO:0000256" key="2">
    <source>
        <dbReference type="ARBA" id="ARBA00001966"/>
    </source>
</evidence>
<keyword evidence="13" id="KW-0003">3Fe-4S</keyword>
<dbReference type="PANTHER" id="PTHR11921:SF29">
    <property type="entry name" value="SUCCINATE DEHYDROGENASE [UBIQUINONE] IRON-SULFUR SUBUNIT, MITOCHONDRIAL"/>
    <property type="match status" value="1"/>
</dbReference>
<keyword evidence="11" id="KW-0408">Iron</keyword>
<dbReference type="InterPro" id="IPR009051">
    <property type="entry name" value="Helical_ferredxn"/>
</dbReference>
<dbReference type="SUPFAM" id="SSF46548">
    <property type="entry name" value="alpha-helical ferredoxin"/>
    <property type="match status" value="1"/>
</dbReference>
<dbReference type="GO" id="GO:0008177">
    <property type="term" value="F:succinate dehydrogenase (quinone) activity"/>
    <property type="evidence" value="ECO:0007669"/>
    <property type="project" value="UniProtKB-EC"/>
</dbReference>
<evidence type="ECO:0000259" key="15">
    <source>
        <dbReference type="PROSITE" id="PS51085"/>
    </source>
</evidence>
<keyword evidence="8" id="KW-0001">2Fe-2S</keyword>
<dbReference type="InterPro" id="IPR025192">
    <property type="entry name" value="Succ_DH/fum_Rdtase_N"/>
</dbReference>
<feature type="domain" description="2Fe-2S ferredoxin-type" evidence="15">
    <location>
        <begin position="1"/>
        <end position="88"/>
    </location>
</feature>
<dbReference type="InterPro" id="IPR036010">
    <property type="entry name" value="2Fe-2S_ferredoxin-like_sf"/>
</dbReference>
<dbReference type="KEGG" id="mpru:DFR88_00970"/>
<dbReference type="PROSITE" id="PS00197">
    <property type="entry name" value="2FE2S_FER_1"/>
    <property type="match status" value="1"/>
</dbReference>
<evidence type="ECO:0000256" key="5">
    <source>
        <dbReference type="ARBA" id="ARBA00012792"/>
    </source>
</evidence>
<dbReference type="Pfam" id="PF13183">
    <property type="entry name" value="Fer4_8"/>
    <property type="match status" value="1"/>
</dbReference>
<evidence type="ECO:0000256" key="8">
    <source>
        <dbReference type="ARBA" id="ARBA00022714"/>
    </source>
</evidence>
<keyword evidence="12" id="KW-0411">Iron-sulfur</keyword>
<dbReference type="GO" id="GO:0006099">
    <property type="term" value="P:tricarboxylic acid cycle"/>
    <property type="evidence" value="ECO:0007669"/>
    <property type="project" value="UniProtKB-KW"/>
</dbReference>
<dbReference type="Gene3D" id="1.10.1060.10">
    <property type="entry name" value="Alpha-helical ferredoxin"/>
    <property type="match status" value="1"/>
</dbReference>
<dbReference type="AlphaFoldDB" id="A0A4D8S2V9"/>
<evidence type="ECO:0000256" key="3">
    <source>
        <dbReference type="ARBA" id="ARBA00005163"/>
    </source>
</evidence>
<protein>
    <recommendedName>
        <fullName evidence="5">succinate dehydrogenase</fullName>
        <ecNumber evidence="5">1.3.5.1</ecNumber>
    </recommendedName>
</protein>
<evidence type="ECO:0000256" key="4">
    <source>
        <dbReference type="ARBA" id="ARBA00009433"/>
    </source>
</evidence>
<dbReference type="InterPro" id="IPR006058">
    <property type="entry name" value="2Fe2S_fd_BS"/>
</dbReference>
<evidence type="ECO:0000256" key="14">
    <source>
        <dbReference type="ARBA" id="ARBA00034078"/>
    </source>
</evidence>
<dbReference type="EC" id="1.3.5.1" evidence="5"/>
<comment type="pathway">
    <text evidence="3">Carbohydrate metabolism; tricarboxylic acid cycle.</text>
</comment>
<gene>
    <name evidence="17" type="ORF">DFR88_00970</name>
</gene>
<dbReference type="GO" id="GO:0051537">
    <property type="term" value="F:2 iron, 2 sulfur cluster binding"/>
    <property type="evidence" value="ECO:0007669"/>
    <property type="project" value="UniProtKB-KW"/>
</dbReference>
<dbReference type="InterPro" id="IPR012675">
    <property type="entry name" value="Beta-grasp_dom_sf"/>
</dbReference>
<dbReference type="InterPro" id="IPR017900">
    <property type="entry name" value="4Fe4S_Fe_S_CS"/>
</dbReference>
<comment type="cofactor">
    <cofactor evidence="1">
        <name>[3Fe-4S] cluster</name>
        <dbReference type="ChEBI" id="CHEBI:21137"/>
    </cofactor>
</comment>
<keyword evidence="10 17" id="KW-0560">Oxidoreductase</keyword>
<evidence type="ECO:0000256" key="10">
    <source>
        <dbReference type="ARBA" id="ARBA00023002"/>
    </source>
</evidence>
<evidence type="ECO:0000256" key="7">
    <source>
        <dbReference type="ARBA" id="ARBA00022532"/>
    </source>
</evidence>
<evidence type="ECO:0000256" key="13">
    <source>
        <dbReference type="ARBA" id="ARBA00023291"/>
    </source>
</evidence>
<dbReference type="InterPro" id="IPR004489">
    <property type="entry name" value="Succ_DH/fum_Rdtase_Fe-S"/>
</dbReference>
<reference evidence="17 18" key="1">
    <citation type="submission" date="2018-07" db="EMBL/GenBank/DDBJ databases">
        <title>Complete Genome Sequences of Extremely Thermoacidophilic, Metal-Mobilizing Type-Strain Members of the Archaeal Family Sulfolobaceae: Acidianus brierleyi DSM-1651T, Acidianus sulfidivorans DSM-18786T, Metallosphaera hakonensis DSM-7519T, and Metallosphaera prunae DSM-10039T.</title>
        <authorList>
            <person name="Counts J.A."/>
            <person name="Kelly R.M."/>
        </authorList>
    </citation>
    <scope>NUCLEOTIDE SEQUENCE [LARGE SCALE GENOMIC DNA]</scope>
    <source>
        <strain evidence="17 18">Ron 12/II</strain>
    </source>
</reference>
<dbReference type="GO" id="GO:0051538">
    <property type="term" value="F:3 iron, 4 sulfur cluster binding"/>
    <property type="evidence" value="ECO:0007669"/>
    <property type="project" value="UniProtKB-KW"/>
</dbReference>
<comment type="cofactor">
    <cofactor evidence="2">
        <name>[4Fe-4S] cluster</name>
        <dbReference type="ChEBI" id="CHEBI:49883"/>
    </cofactor>
</comment>
<dbReference type="Gene3D" id="3.10.20.30">
    <property type="match status" value="1"/>
</dbReference>
<evidence type="ECO:0000313" key="17">
    <source>
        <dbReference type="EMBL" id="QCO29235.1"/>
    </source>
</evidence>
<evidence type="ECO:0000256" key="12">
    <source>
        <dbReference type="ARBA" id="ARBA00023014"/>
    </source>
</evidence>
<dbReference type="EMBL" id="CP031156">
    <property type="protein sequence ID" value="QCO29235.1"/>
    <property type="molecule type" value="Genomic_DNA"/>
</dbReference>
<dbReference type="GO" id="GO:0009055">
    <property type="term" value="F:electron transfer activity"/>
    <property type="evidence" value="ECO:0007669"/>
    <property type="project" value="InterPro"/>
</dbReference>
<proteinExistence type="inferred from homology"/>
<dbReference type="Pfam" id="PF13085">
    <property type="entry name" value="Fer2_3"/>
    <property type="match status" value="1"/>
</dbReference>
<dbReference type="Proteomes" id="UP000298568">
    <property type="component" value="Chromosome"/>
</dbReference>
<dbReference type="InterPro" id="IPR050573">
    <property type="entry name" value="SDH/FRD_Iron-Sulfur"/>
</dbReference>
<dbReference type="GO" id="GO:0051539">
    <property type="term" value="F:4 iron, 4 sulfur cluster binding"/>
    <property type="evidence" value="ECO:0007669"/>
    <property type="project" value="UniProtKB-KW"/>
</dbReference>
<keyword evidence="6" id="KW-0004">4Fe-4S</keyword>
<evidence type="ECO:0000313" key="18">
    <source>
        <dbReference type="Proteomes" id="UP000298568"/>
    </source>
</evidence>
<keyword evidence="7" id="KW-0816">Tricarboxylic acid cycle</keyword>
<dbReference type="PROSITE" id="PS51085">
    <property type="entry name" value="2FE2S_FER_2"/>
    <property type="match status" value="1"/>
</dbReference>
<keyword evidence="18" id="KW-1185">Reference proteome</keyword>
<dbReference type="NCBIfam" id="NF004616">
    <property type="entry name" value="PRK05950.1"/>
    <property type="match status" value="1"/>
</dbReference>
<dbReference type="InterPro" id="IPR001041">
    <property type="entry name" value="2Fe-2S_ferredoxin-type"/>
</dbReference>
<dbReference type="PROSITE" id="PS00198">
    <property type="entry name" value="4FE4S_FER_1"/>
    <property type="match status" value="1"/>
</dbReference>
<dbReference type="InterPro" id="IPR017896">
    <property type="entry name" value="4Fe4S_Fe-S-bd"/>
</dbReference>
<comment type="similarity">
    <text evidence="4">Belongs to the succinate dehydrogenase/fumarate reductase iron-sulfur protein family.</text>
</comment>
<evidence type="ECO:0000256" key="9">
    <source>
        <dbReference type="ARBA" id="ARBA00022723"/>
    </source>
</evidence>
<sequence>MMKVMVKDGKTLNVKTFDVKEEEIDDYTTVLELLLKLREERDPSLVLRYSCRMALCGSCGMVINGKPRLACLTKVKSLGEKIMVEPLRNLPTIRGLVPDLIPFFQKYRSVTPHLIGDEEQERPTRAYTQTDNQVKRYLQFNYCIQCGLCYSACPIVATNEKFPGPAAINVAYRYSADSRDRNPQRVLKLDTPEGVWSCRVAGSCSFVCPKGVDPSLAIQLVKSSLLRGGKP</sequence>
<dbReference type="GO" id="GO:0046872">
    <property type="term" value="F:metal ion binding"/>
    <property type="evidence" value="ECO:0007669"/>
    <property type="project" value="UniProtKB-KW"/>
</dbReference>
<dbReference type="GO" id="GO:0022904">
    <property type="term" value="P:respiratory electron transport chain"/>
    <property type="evidence" value="ECO:0007669"/>
    <property type="project" value="TreeGrafter"/>
</dbReference>
<evidence type="ECO:0000256" key="11">
    <source>
        <dbReference type="ARBA" id="ARBA00023004"/>
    </source>
</evidence>
<evidence type="ECO:0000256" key="1">
    <source>
        <dbReference type="ARBA" id="ARBA00001927"/>
    </source>
</evidence>
<dbReference type="NCBIfam" id="TIGR00384">
    <property type="entry name" value="dhsB"/>
    <property type="match status" value="1"/>
</dbReference>